<evidence type="ECO:0000313" key="2">
    <source>
        <dbReference type="Proteomes" id="UP001216150"/>
    </source>
</evidence>
<protein>
    <submittedName>
        <fullName evidence="1">Uncharacterized protein</fullName>
    </submittedName>
</protein>
<proteinExistence type="predicted"/>
<dbReference type="Proteomes" id="UP001216150">
    <property type="component" value="Unassembled WGS sequence"/>
</dbReference>
<gene>
    <name evidence="1" type="ORF">N7450_011447</name>
</gene>
<keyword evidence="2" id="KW-1185">Reference proteome</keyword>
<dbReference type="AlphaFoldDB" id="A0AAD6D9Z2"/>
<name>A0AAD6D9Z2_9EURO</name>
<evidence type="ECO:0000313" key="1">
    <source>
        <dbReference type="EMBL" id="KAJ5568961.1"/>
    </source>
</evidence>
<accession>A0AAD6D9Z2</accession>
<organism evidence="1 2">
    <name type="scientific">Penicillium hetheringtonii</name>
    <dbReference type="NCBI Taxonomy" id="911720"/>
    <lineage>
        <taxon>Eukaryota</taxon>
        <taxon>Fungi</taxon>
        <taxon>Dikarya</taxon>
        <taxon>Ascomycota</taxon>
        <taxon>Pezizomycotina</taxon>
        <taxon>Eurotiomycetes</taxon>
        <taxon>Eurotiomycetidae</taxon>
        <taxon>Eurotiales</taxon>
        <taxon>Aspergillaceae</taxon>
        <taxon>Penicillium</taxon>
    </lineage>
</organism>
<dbReference type="EMBL" id="JAQJAC010000010">
    <property type="protein sequence ID" value="KAJ5568961.1"/>
    <property type="molecule type" value="Genomic_DNA"/>
</dbReference>
<comment type="caution">
    <text evidence="1">The sequence shown here is derived from an EMBL/GenBank/DDBJ whole genome shotgun (WGS) entry which is preliminary data.</text>
</comment>
<reference evidence="1 2" key="1">
    <citation type="journal article" date="2023" name="IMA Fungus">
        <title>Comparative genomic study of the Penicillium genus elucidates a diverse pangenome and 15 lateral gene transfer events.</title>
        <authorList>
            <person name="Petersen C."/>
            <person name="Sorensen T."/>
            <person name="Nielsen M.R."/>
            <person name="Sondergaard T.E."/>
            <person name="Sorensen J.L."/>
            <person name="Fitzpatrick D.A."/>
            <person name="Frisvad J.C."/>
            <person name="Nielsen K.L."/>
        </authorList>
    </citation>
    <scope>NUCLEOTIDE SEQUENCE [LARGE SCALE GENOMIC DNA]</scope>
    <source>
        <strain evidence="1 2">IBT 29057</strain>
    </source>
</reference>
<sequence length="298" mass="34207">MFPNDKDLLWPIIYRRAQDWEQSFVLQHSGLQPWLIDIRDALTDSQGLHTVSCEDLEVQIRYILFLLGRYATNKSSLLQACFEQPLAPYRPFGVGASVALICYAFMGISTNHIRGYESKEIWARDESFFFIMLDQLRKSPIFSPELSVGELQAILLDLQRAFHNEEIRVASVSAQEINIRNRVEVINYYTQAFQVLDPFLLPKISLDALGIQPPENCSHLHLATLLATVFYDRHPIQSLNENFKNIPGIMLSKPDRVVVTEMFHVKAWQESWWNGSSDKFYVSVFHVAPGPETKTQSG</sequence>